<evidence type="ECO:0000313" key="1">
    <source>
        <dbReference type="EMBL" id="EMA68721.1"/>
    </source>
</evidence>
<dbReference type="Pfam" id="PF12900">
    <property type="entry name" value="Pyridox_ox_2"/>
    <property type="match status" value="1"/>
</dbReference>
<dbReference type="RefSeq" id="WP_007998790.1">
    <property type="nucleotide sequence ID" value="NZ_AOJI01000017.1"/>
</dbReference>
<evidence type="ECO:0008006" key="3">
    <source>
        <dbReference type="Google" id="ProtNLM"/>
    </source>
</evidence>
<evidence type="ECO:0000313" key="2">
    <source>
        <dbReference type="Proteomes" id="UP000011575"/>
    </source>
</evidence>
<dbReference type="PATRIC" id="fig|1230454.4.peg.786"/>
<dbReference type="InterPro" id="IPR012349">
    <property type="entry name" value="Split_barrel_FMN-bd"/>
</dbReference>
<dbReference type="EMBL" id="AOJI01000017">
    <property type="protein sequence ID" value="EMA68721.1"/>
    <property type="molecule type" value="Genomic_DNA"/>
</dbReference>
<protein>
    <recommendedName>
        <fullName evidence="3">Pyridoxamine 5'-phosphate oxidase family protein</fullName>
    </recommendedName>
</protein>
<comment type="caution">
    <text evidence="1">The sequence shown here is derived from an EMBL/GenBank/DDBJ whole genome shotgun (WGS) entry which is preliminary data.</text>
</comment>
<dbReference type="Proteomes" id="UP000011575">
    <property type="component" value="Unassembled WGS sequence"/>
</dbReference>
<dbReference type="InterPro" id="IPR024747">
    <property type="entry name" value="Pyridox_Oxase-rel"/>
</dbReference>
<sequence>MEHIDYAYTQGMDAAEIEARLQSSGTGVLSLSRENDAYAIPLAHYYDGDELYFRFGSTEESTKRAFFETTETACYVVYGTEPTDDPNEIESWSVVVTGRLTELPEDEYSAFDTAAINRHFSPIRVFDEAIEDVDVKIVRFEIESMTGRSTPMG</sequence>
<accession>M0PF81</accession>
<reference evidence="1 2" key="1">
    <citation type="journal article" date="2014" name="PLoS Genet.">
        <title>Phylogenetically driven sequencing of extremely halophilic archaea reveals strategies for static and dynamic osmo-response.</title>
        <authorList>
            <person name="Becker E.A."/>
            <person name="Seitzer P.M."/>
            <person name="Tritt A."/>
            <person name="Larsen D."/>
            <person name="Krusor M."/>
            <person name="Yao A.I."/>
            <person name="Wu D."/>
            <person name="Madern D."/>
            <person name="Eisen J.A."/>
            <person name="Darling A.E."/>
            <person name="Facciotti M.T."/>
        </authorList>
    </citation>
    <scope>NUCLEOTIDE SEQUENCE [LARGE SCALE GENOMIC DNA]</scope>
    <source>
        <strain evidence="1 2">JCM 13560</strain>
    </source>
</reference>
<gene>
    <name evidence="1" type="ORF">C461_03802</name>
</gene>
<dbReference type="Gene3D" id="2.30.110.10">
    <property type="entry name" value="Electron Transport, Fmn-binding Protein, Chain A"/>
    <property type="match status" value="1"/>
</dbReference>
<organism evidence="1 2">
    <name type="scientific">Halorubrum aidingense JCM 13560</name>
    <dbReference type="NCBI Taxonomy" id="1230454"/>
    <lineage>
        <taxon>Archaea</taxon>
        <taxon>Methanobacteriati</taxon>
        <taxon>Methanobacteriota</taxon>
        <taxon>Stenosarchaea group</taxon>
        <taxon>Halobacteria</taxon>
        <taxon>Halobacteriales</taxon>
        <taxon>Haloferacaceae</taxon>
        <taxon>Halorubrum</taxon>
    </lineage>
</organism>
<proteinExistence type="predicted"/>
<keyword evidence="2" id="KW-1185">Reference proteome</keyword>
<name>M0PF81_9EURY</name>
<dbReference type="SUPFAM" id="SSF50475">
    <property type="entry name" value="FMN-binding split barrel"/>
    <property type="match status" value="1"/>
</dbReference>
<dbReference type="OrthoDB" id="288110at2157"/>
<dbReference type="STRING" id="1230454.C461_03802"/>
<dbReference type="AlphaFoldDB" id="M0PF81"/>